<dbReference type="SMART" id="SM00034">
    <property type="entry name" value="CLECT"/>
    <property type="match status" value="1"/>
</dbReference>
<dbReference type="OMA" id="NTHMARQ"/>
<accession>A0A672G8V0</accession>
<keyword evidence="5" id="KW-1185">Reference proteome</keyword>
<dbReference type="SUPFAM" id="SSF56436">
    <property type="entry name" value="C-type lectin-like"/>
    <property type="match status" value="1"/>
</dbReference>
<dbReference type="PROSITE" id="PS50041">
    <property type="entry name" value="C_TYPE_LECTIN_2"/>
    <property type="match status" value="1"/>
</dbReference>
<evidence type="ECO:0000256" key="2">
    <source>
        <dbReference type="SAM" id="Phobius"/>
    </source>
</evidence>
<dbReference type="PROSITE" id="PS00615">
    <property type="entry name" value="C_TYPE_LECTIN_1"/>
    <property type="match status" value="1"/>
</dbReference>
<dbReference type="Pfam" id="PF00059">
    <property type="entry name" value="Lectin_C"/>
    <property type="match status" value="1"/>
</dbReference>
<dbReference type="InterPro" id="IPR016187">
    <property type="entry name" value="CTDL_fold"/>
</dbReference>
<dbReference type="Gene3D" id="3.10.100.10">
    <property type="entry name" value="Mannose-Binding Protein A, subunit A"/>
    <property type="match status" value="1"/>
</dbReference>
<reference evidence="4" key="1">
    <citation type="submission" date="2025-08" db="UniProtKB">
        <authorList>
            <consortium name="Ensembl"/>
        </authorList>
    </citation>
    <scope>IDENTIFICATION</scope>
</reference>
<dbReference type="InterPro" id="IPR001304">
    <property type="entry name" value="C-type_lectin-like"/>
</dbReference>
<dbReference type="InterPro" id="IPR018378">
    <property type="entry name" value="C-type_lectin_CS"/>
</dbReference>
<evidence type="ECO:0000313" key="5">
    <source>
        <dbReference type="Proteomes" id="UP000472267"/>
    </source>
</evidence>
<keyword evidence="2" id="KW-1133">Transmembrane helix</keyword>
<organism evidence="4 5">
    <name type="scientific">Salarias fasciatus</name>
    <name type="common">Jewelled blenny</name>
    <name type="synonym">Blennius fasciatus</name>
    <dbReference type="NCBI Taxonomy" id="181472"/>
    <lineage>
        <taxon>Eukaryota</taxon>
        <taxon>Metazoa</taxon>
        <taxon>Chordata</taxon>
        <taxon>Craniata</taxon>
        <taxon>Vertebrata</taxon>
        <taxon>Euteleostomi</taxon>
        <taxon>Actinopterygii</taxon>
        <taxon>Neopterygii</taxon>
        <taxon>Teleostei</taxon>
        <taxon>Neoteleostei</taxon>
        <taxon>Acanthomorphata</taxon>
        <taxon>Ovalentaria</taxon>
        <taxon>Blenniimorphae</taxon>
        <taxon>Blenniiformes</taxon>
        <taxon>Blennioidei</taxon>
        <taxon>Blenniidae</taxon>
        <taxon>Salariinae</taxon>
        <taxon>Salarias</taxon>
    </lineage>
</organism>
<evidence type="ECO:0000256" key="1">
    <source>
        <dbReference type="ARBA" id="ARBA00023157"/>
    </source>
</evidence>
<feature type="domain" description="C-type lectin" evidence="3">
    <location>
        <begin position="17"/>
        <end position="137"/>
    </location>
</feature>
<keyword evidence="2" id="KW-0472">Membrane</keyword>
<name>A0A672G8V0_SALFA</name>
<dbReference type="Proteomes" id="UP000472267">
    <property type="component" value="Unassembled WGS sequence"/>
</dbReference>
<sequence>SFKLTITQICVLDFVPYGRHCYYTYDGRKGFSWSEAQHSCQQAHAELASFHSRAEVEFIVSLNRTKYLHLWIGLTRDRNCDWGWTDKTAVGFLNWAAGEPNAAFHPGETGEEECVEMYHDGLWNDNNCLERRGFVCRHRQCKVSFLYCVIAGAVIGVIGAILVVCLICKFLFDAIRARGRMQVSISFSANPTSSGVVSTGSERR</sequence>
<keyword evidence="1" id="KW-1015">Disulfide bond</keyword>
<proteinExistence type="predicted"/>
<evidence type="ECO:0000259" key="3">
    <source>
        <dbReference type="PROSITE" id="PS50041"/>
    </source>
</evidence>
<feature type="transmembrane region" description="Helical" evidence="2">
    <location>
        <begin position="144"/>
        <end position="172"/>
    </location>
</feature>
<dbReference type="InterPro" id="IPR016186">
    <property type="entry name" value="C-type_lectin-like/link_sf"/>
</dbReference>
<dbReference type="InParanoid" id="A0A672G8V0"/>
<dbReference type="CDD" id="cd00037">
    <property type="entry name" value="CLECT"/>
    <property type="match status" value="1"/>
</dbReference>
<dbReference type="PANTHER" id="PTHR22803">
    <property type="entry name" value="MANNOSE, PHOSPHOLIPASE, LECTIN RECEPTOR RELATED"/>
    <property type="match status" value="1"/>
</dbReference>
<reference evidence="4" key="2">
    <citation type="submission" date="2025-09" db="UniProtKB">
        <authorList>
            <consortium name="Ensembl"/>
        </authorList>
    </citation>
    <scope>IDENTIFICATION</scope>
</reference>
<dbReference type="InterPro" id="IPR050111">
    <property type="entry name" value="C-type_lectin/snaclec_domain"/>
</dbReference>
<protein>
    <recommendedName>
        <fullName evidence="3">C-type lectin domain-containing protein</fullName>
    </recommendedName>
</protein>
<evidence type="ECO:0000313" key="4">
    <source>
        <dbReference type="Ensembl" id="ENSSFAP00005007579.1"/>
    </source>
</evidence>
<keyword evidence="2" id="KW-0812">Transmembrane</keyword>
<dbReference type="Ensembl" id="ENSSFAT00005007969.1">
    <property type="protein sequence ID" value="ENSSFAP00005007579.1"/>
    <property type="gene ID" value="ENSSFAG00005004491.1"/>
</dbReference>
<dbReference type="AlphaFoldDB" id="A0A672G8V0"/>